<evidence type="ECO:0000256" key="3">
    <source>
        <dbReference type="ARBA" id="ARBA00022989"/>
    </source>
</evidence>
<protein>
    <submittedName>
        <fullName evidence="5">DoxX family protein</fullName>
    </submittedName>
</protein>
<keyword evidence="3" id="KW-1133">Transmembrane helix</keyword>
<gene>
    <name evidence="5" type="ORF">HFP15_37225</name>
</gene>
<sequence>MILRRLARPLLASIFIYGGIGALKQTEYHAQAAKPLIDKTVGKQQAKLPDAVPTDAETLVRIDAAVKIVAGSMFAFGKMPRLSAIALIGSLVPTSVAGHPFWEAKDEGEKQQQLIHFLKNAGLAGGLLIAAADTEGKPSLGWRARRAAKQAGKQVEAAKDKLPG</sequence>
<organism evidence="5 6">
    <name type="scientific">Amycolatopsis acididurans</name>
    <dbReference type="NCBI Taxonomy" id="2724524"/>
    <lineage>
        <taxon>Bacteria</taxon>
        <taxon>Bacillati</taxon>
        <taxon>Actinomycetota</taxon>
        <taxon>Actinomycetes</taxon>
        <taxon>Pseudonocardiales</taxon>
        <taxon>Pseudonocardiaceae</taxon>
        <taxon>Amycolatopsis</taxon>
    </lineage>
</organism>
<keyword evidence="4" id="KW-0472">Membrane</keyword>
<dbReference type="InterPro" id="IPR032808">
    <property type="entry name" value="DoxX"/>
</dbReference>
<dbReference type="Pfam" id="PF07681">
    <property type="entry name" value="DoxX"/>
    <property type="match status" value="1"/>
</dbReference>
<comment type="subcellular location">
    <subcellularLocation>
        <location evidence="1">Membrane</location>
        <topology evidence="1">Multi-pass membrane protein</topology>
    </subcellularLocation>
</comment>
<evidence type="ECO:0000313" key="6">
    <source>
        <dbReference type="Proteomes" id="UP000715441"/>
    </source>
</evidence>
<keyword evidence="6" id="KW-1185">Reference proteome</keyword>
<keyword evidence="2" id="KW-0812">Transmembrane</keyword>
<dbReference type="Proteomes" id="UP000715441">
    <property type="component" value="Unassembled WGS sequence"/>
</dbReference>
<dbReference type="RefSeq" id="WP_168522403.1">
    <property type="nucleotide sequence ID" value="NZ_JAAXLS010000058.1"/>
</dbReference>
<accession>A0ABX1JJS9</accession>
<comment type="caution">
    <text evidence="5">The sequence shown here is derived from an EMBL/GenBank/DDBJ whole genome shotgun (WGS) entry which is preliminary data.</text>
</comment>
<dbReference type="EMBL" id="JAAXLS010000058">
    <property type="protein sequence ID" value="NKQ58507.1"/>
    <property type="molecule type" value="Genomic_DNA"/>
</dbReference>
<name>A0ABX1JJS9_9PSEU</name>
<reference evidence="5 6" key="1">
    <citation type="submission" date="2020-04" db="EMBL/GenBank/DDBJ databases">
        <title>Novel species.</title>
        <authorList>
            <person name="Teo W.F.A."/>
            <person name="Lipun K."/>
            <person name="Srisuk N."/>
            <person name="Duangmal K."/>
        </authorList>
    </citation>
    <scope>NUCLEOTIDE SEQUENCE [LARGE SCALE GENOMIC DNA]</scope>
    <source>
        <strain evidence="5 6">K13G38</strain>
    </source>
</reference>
<evidence type="ECO:0000256" key="1">
    <source>
        <dbReference type="ARBA" id="ARBA00004141"/>
    </source>
</evidence>
<evidence type="ECO:0000256" key="4">
    <source>
        <dbReference type="ARBA" id="ARBA00023136"/>
    </source>
</evidence>
<evidence type="ECO:0000313" key="5">
    <source>
        <dbReference type="EMBL" id="NKQ58507.1"/>
    </source>
</evidence>
<proteinExistence type="predicted"/>
<evidence type="ECO:0000256" key="2">
    <source>
        <dbReference type="ARBA" id="ARBA00022692"/>
    </source>
</evidence>